<dbReference type="GO" id="GO:0034475">
    <property type="term" value="P:U4 snRNA 3'-end processing"/>
    <property type="evidence" value="ECO:0007669"/>
    <property type="project" value="TreeGrafter"/>
</dbReference>
<dbReference type="EMBL" id="OU900095">
    <property type="protein sequence ID" value="CAG9859496.1"/>
    <property type="molecule type" value="Genomic_DNA"/>
</dbReference>
<evidence type="ECO:0000256" key="4">
    <source>
        <dbReference type="ARBA" id="ARBA00022490"/>
    </source>
</evidence>
<dbReference type="GO" id="GO:0000177">
    <property type="term" value="C:cytoplasmic exosome (RNase complex)"/>
    <property type="evidence" value="ECO:0007669"/>
    <property type="project" value="TreeGrafter"/>
</dbReference>
<evidence type="ECO:0000313" key="10">
    <source>
        <dbReference type="EMBL" id="CAG9859496.1"/>
    </source>
</evidence>
<evidence type="ECO:0000256" key="8">
    <source>
        <dbReference type="ARBA" id="ARBA00023242"/>
    </source>
</evidence>
<dbReference type="GO" id="GO:0071051">
    <property type="term" value="P:poly(A)-dependent snoRNA 3'-end processing"/>
    <property type="evidence" value="ECO:0007669"/>
    <property type="project" value="TreeGrafter"/>
</dbReference>
<reference evidence="10" key="1">
    <citation type="submission" date="2022-01" db="EMBL/GenBank/DDBJ databases">
        <authorList>
            <person name="King R."/>
        </authorList>
    </citation>
    <scope>NUCLEOTIDE SEQUENCE</scope>
</reference>
<dbReference type="GO" id="GO:0005730">
    <property type="term" value="C:nucleolus"/>
    <property type="evidence" value="ECO:0007669"/>
    <property type="project" value="TreeGrafter"/>
</dbReference>
<dbReference type="SUPFAM" id="SSF55666">
    <property type="entry name" value="Ribonuclease PH domain 2-like"/>
    <property type="match status" value="1"/>
</dbReference>
<dbReference type="GO" id="GO:0016075">
    <property type="term" value="P:rRNA catabolic process"/>
    <property type="evidence" value="ECO:0007669"/>
    <property type="project" value="TreeGrafter"/>
</dbReference>
<accession>A0A9N9TPW1</accession>
<dbReference type="SUPFAM" id="SSF54211">
    <property type="entry name" value="Ribosomal protein S5 domain 2-like"/>
    <property type="match status" value="1"/>
</dbReference>
<dbReference type="InterPro" id="IPR036345">
    <property type="entry name" value="ExoRNase_PH_dom2_sf"/>
</dbReference>
<dbReference type="Proteomes" id="UP001153712">
    <property type="component" value="Chromosome 2"/>
</dbReference>
<dbReference type="GO" id="GO:0006364">
    <property type="term" value="P:rRNA processing"/>
    <property type="evidence" value="ECO:0007669"/>
    <property type="project" value="UniProtKB-KW"/>
</dbReference>
<evidence type="ECO:0000256" key="5">
    <source>
        <dbReference type="ARBA" id="ARBA00022552"/>
    </source>
</evidence>
<dbReference type="AlphaFoldDB" id="A0A9N9TPW1"/>
<keyword evidence="11" id="KW-1185">Reference proteome</keyword>
<keyword evidence="7" id="KW-0694">RNA-binding</keyword>
<evidence type="ECO:0000256" key="2">
    <source>
        <dbReference type="ARBA" id="ARBA00004496"/>
    </source>
</evidence>
<dbReference type="Pfam" id="PF01138">
    <property type="entry name" value="RNase_PH"/>
    <property type="match status" value="1"/>
</dbReference>
<dbReference type="InterPro" id="IPR001247">
    <property type="entry name" value="ExoRNase_PH_dom1"/>
</dbReference>
<dbReference type="CDD" id="cd11371">
    <property type="entry name" value="RNase_PH_MTR3"/>
    <property type="match status" value="1"/>
</dbReference>
<comment type="subcellular location">
    <subcellularLocation>
        <location evidence="2">Cytoplasm</location>
    </subcellularLocation>
    <subcellularLocation>
        <location evidence="1">Nucleus</location>
    </subcellularLocation>
</comment>
<dbReference type="InterPro" id="IPR050080">
    <property type="entry name" value="RNase_PH"/>
</dbReference>
<dbReference type="FunFam" id="3.30.230.70:FF:000015">
    <property type="entry name" value="Exosome complex component RRP41-like"/>
    <property type="match status" value="1"/>
</dbReference>
<dbReference type="GO" id="GO:0000176">
    <property type="term" value="C:nuclear exosome (RNase complex)"/>
    <property type="evidence" value="ECO:0007669"/>
    <property type="project" value="TreeGrafter"/>
</dbReference>
<evidence type="ECO:0000256" key="3">
    <source>
        <dbReference type="ARBA" id="ARBA00006678"/>
    </source>
</evidence>
<keyword evidence="8" id="KW-0539">Nucleus</keyword>
<dbReference type="PANTHER" id="PTHR11953:SF2">
    <property type="entry name" value="EXOSOME COMPLEX COMPONENT MTR3"/>
    <property type="match status" value="1"/>
</dbReference>
<evidence type="ECO:0000256" key="1">
    <source>
        <dbReference type="ARBA" id="ARBA00004123"/>
    </source>
</evidence>
<organism evidence="10 11">
    <name type="scientific">Phyllotreta striolata</name>
    <name type="common">Striped flea beetle</name>
    <name type="synonym">Crioceris striolata</name>
    <dbReference type="NCBI Taxonomy" id="444603"/>
    <lineage>
        <taxon>Eukaryota</taxon>
        <taxon>Metazoa</taxon>
        <taxon>Ecdysozoa</taxon>
        <taxon>Arthropoda</taxon>
        <taxon>Hexapoda</taxon>
        <taxon>Insecta</taxon>
        <taxon>Pterygota</taxon>
        <taxon>Neoptera</taxon>
        <taxon>Endopterygota</taxon>
        <taxon>Coleoptera</taxon>
        <taxon>Polyphaga</taxon>
        <taxon>Cucujiformia</taxon>
        <taxon>Chrysomeloidea</taxon>
        <taxon>Chrysomelidae</taxon>
        <taxon>Galerucinae</taxon>
        <taxon>Alticini</taxon>
        <taxon>Phyllotreta</taxon>
    </lineage>
</organism>
<dbReference type="Gene3D" id="3.30.230.70">
    <property type="entry name" value="GHMP Kinase, N-terminal domain"/>
    <property type="match status" value="1"/>
</dbReference>
<comment type="similarity">
    <text evidence="3">Belongs to the RNase PH family.</text>
</comment>
<gene>
    <name evidence="10" type="ORF">PHYEVI_LOCUS5870</name>
</gene>
<dbReference type="GO" id="GO:0071028">
    <property type="term" value="P:nuclear mRNA surveillance"/>
    <property type="evidence" value="ECO:0007669"/>
    <property type="project" value="TreeGrafter"/>
</dbReference>
<evidence type="ECO:0000313" key="11">
    <source>
        <dbReference type="Proteomes" id="UP001153712"/>
    </source>
</evidence>
<feature type="domain" description="Exoribonuclease phosphorolytic" evidence="9">
    <location>
        <begin position="49"/>
        <end position="177"/>
    </location>
</feature>
<name>A0A9N9TPW1_PHYSR</name>
<evidence type="ECO:0000256" key="6">
    <source>
        <dbReference type="ARBA" id="ARBA00022835"/>
    </source>
</evidence>
<dbReference type="GO" id="GO:0003723">
    <property type="term" value="F:RNA binding"/>
    <property type="evidence" value="ECO:0007669"/>
    <property type="project" value="UniProtKB-KW"/>
</dbReference>
<keyword evidence="6" id="KW-0271">Exosome</keyword>
<protein>
    <recommendedName>
        <fullName evidence="9">Exoribonuclease phosphorolytic domain-containing protein</fullName>
    </recommendedName>
</protein>
<dbReference type="PANTHER" id="PTHR11953">
    <property type="entry name" value="EXOSOME COMPLEX COMPONENT"/>
    <property type="match status" value="1"/>
</dbReference>
<dbReference type="InterPro" id="IPR020568">
    <property type="entry name" value="Ribosomal_Su5_D2-typ_SF"/>
</dbReference>
<keyword evidence="5" id="KW-0698">rRNA processing</keyword>
<proteinExistence type="inferred from homology"/>
<evidence type="ECO:0000259" key="9">
    <source>
        <dbReference type="Pfam" id="PF01138"/>
    </source>
</evidence>
<keyword evidence="4" id="KW-0963">Cytoplasm</keyword>
<evidence type="ECO:0000256" key="7">
    <source>
        <dbReference type="ARBA" id="ARBA00022884"/>
    </source>
</evidence>
<dbReference type="OrthoDB" id="2504340at2759"/>
<sequence>MPVDHKRINGPEDTVPYSLYTKTNKQSLTEQYEEIRKTGQRTDSRAFSEHRKIFVRTGAVSQAKGSAYIELDNTKVIVSVFDPREIPNRPDYSLKGELYCEFKFAPFSCHKRRLHVQDAEEKQHSAIMKRALESTVCLHEFPNFQVDVYATVLENDGSCLSAAITAAGLALAHAGVPMYDIITSVTMGIQRDTFFVDPTVTEQNICLYPRPSESDTEHGIVVLSKLHTHDQVSQFYQFGNVSLDKLNESISILDETCRELVPIVQKYLVKHVVKNLQRNT</sequence>
<dbReference type="InterPro" id="IPR027408">
    <property type="entry name" value="PNPase/RNase_PH_dom_sf"/>
</dbReference>